<sequence>MSRNMTVITYYHTLKLELETAINLFVKFYRTIFPSATFLPKLHMLEDHIISWMKTWRIGCKLMGEQGAESLLASFNNTERA</sequence>
<dbReference type="InParanoid" id="A0A1X7V342"/>
<dbReference type="EnsemblMetazoa" id="Aqu2.1.33977_001">
    <property type="protein sequence ID" value="Aqu2.1.33977_001"/>
    <property type="gene ID" value="Aqu2.1.33977"/>
</dbReference>
<dbReference type="AlphaFoldDB" id="A0A1X7V342"/>
<protein>
    <submittedName>
        <fullName evidence="1">Uncharacterized protein</fullName>
    </submittedName>
</protein>
<proteinExistence type="predicted"/>
<organism evidence="1">
    <name type="scientific">Amphimedon queenslandica</name>
    <name type="common">Sponge</name>
    <dbReference type="NCBI Taxonomy" id="400682"/>
    <lineage>
        <taxon>Eukaryota</taxon>
        <taxon>Metazoa</taxon>
        <taxon>Porifera</taxon>
        <taxon>Demospongiae</taxon>
        <taxon>Heteroscleromorpha</taxon>
        <taxon>Haplosclerida</taxon>
        <taxon>Niphatidae</taxon>
        <taxon>Amphimedon</taxon>
    </lineage>
</organism>
<reference evidence="1" key="1">
    <citation type="submission" date="2017-05" db="UniProtKB">
        <authorList>
            <consortium name="EnsemblMetazoa"/>
        </authorList>
    </citation>
    <scope>IDENTIFICATION</scope>
</reference>
<name>A0A1X7V342_AMPQE</name>
<dbReference type="PANTHER" id="PTHR31424">
    <property type="entry name" value="PROTEIN CBG23806"/>
    <property type="match status" value="1"/>
</dbReference>
<accession>A0A1X7V342</accession>
<evidence type="ECO:0000313" key="1">
    <source>
        <dbReference type="EnsemblMetazoa" id="Aqu2.1.33977_001"/>
    </source>
</evidence>
<dbReference type="PANTHER" id="PTHR31424:SF3">
    <property type="entry name" value="RING-TYPE DOMAIN-CONTAINING PROTEIN"/>
    <property type="match status" value="1"/>
</dbReference>